<keyword evidence="3" id="KW-1185">Reference proteome</keyword>
<reference evidence="2" key="1">
    <citation type="submission" date="2019-10" db="EMBL/GenBank/DDBJ databases">
        <title>The sequence and de novo assembly of the wild yak genome.</title>
        <authorList>
            <person name="Liu Y."/>
        </authorList>
    </citation>
    <scope>NUCLEOTIDE SEQUENCE [LARGE SCALE GENOMIC DNA]</scope>
    <source>
        <strain evidence="2">WY2019</strain>
    </source>
</reference>
<comment type="caution">
    <text evidence="2">The sequence shown here is derived from an EMBL/GenBank/DDBJ whole genome shotgun (WGS) entry which is preliminary data.</text>
</comment>
<keyword evidence="1" id="KW-1133">Transmembrane helix</keyword>
<evidence type="ECO:0000313" key="2">
    <source>
        <dbReference type="EMBL" id="MXQ89778.1"/>
    </source>
</evidence>
<gene>
    <name evidence="2" type="ORF">E5288_WYG011520</name>
</gene>
<proteinExistence type="predicted"/>
<evidence type="ECO:0000313" key="3">
    <source>
        <dbReference type="Proteomes" id="UP000322234"/>
    </source>
</evidence>
<dbReference type="EMBL" id="VBQZ03000058">
    <property type="protein sequence ID" value="MXQ89778.1"/>
    <property type="molecule type" value="Genomic_DNA"/>
</dbReference>
<dbReference type="Proteomes" id="UP000322234">
    <property type="component" value="Unassembled WGS sequence"/>
</dbReference>
<keyword evidence="1" id="KW-0812">Transmembrane</keyword>
<sequence>MTKDLCHEAFPGADASLALTWVISLVVSLIDISVLEKEFRSQKKLSKAALGGAEKSGGTETEPCFAAFEQPWEAGLEKMLTVPQTDDAITCDRLPTPLFIHVLLTHEESWVVLSSL</sequence>
<protein>
    <submittedName>
        <fullName evidence="2">Uncharacterized protein</fullName>
    </submittedName>
</protein>
<feature type="transmembrane region" description="Helical" evidence="1">
    <location>
        <begin position="15"/>
        <end position="35"/>
    </location>
</feature>
<accession>A0A6B0RHY7</accession>
<evidence type="ECO:0000256" key="1">
    <source>
        <dbReference type="SAM" id="Phobius"/>
    </source>
</evidence>
<name>A0A6B0RHY7_9CETA</name>
<keyword evidence="1" id="KW-0472">Membrane</keyword>
<dbReference type="AlphaFoldDB" id="A0A6B0RHY7"/>
<organism evidence="2 3">
    <name type="scientific">Bos mutus</name>
    <name type="common">wild yak</name>
    <dbReference type="NCBI Taxonomy" id="72004"/>
    <lineage>
        <taxon>Eukaryota</taxon>
        <taxon>Metazoa</taxon>
        <taxon>Chordata</taxon>
        <taxon>Craniata</taxon>
        <taxon>Vertebrata</taxon>
        <taxon>Euteleostomi</taxon>
        <taxon>Mammalia</taxon>
        <taxon>Eutheria</taxon>
        <taxon>Laurasiatheria</taxon>
        <taxon>Artiodactyla</taxon>
        <taxon>Ruminantia</taxon>
        <taxon>Pecora</taxon>
        <taxon>Bovidae</taxon>
        <taxon>Bovinae</taxon>
        <taxon>Bos</taxon>
    </lineage>
</organism>